<evidence type="ECO:0000313" key="2">
    <source>
        <dbReference type="Proteomes" id="UP000264310"/>
    </source>
</evidence>
<comment type="caution">
    <text evidence="1">The sequence shown here is derived from an EMBL/GenBank/DDBJ whole genome shotgun (WGS) entry which is preliminary data.</text>
</comment>
<dbReference type="EMBL" id="QURL01000004">
    <property type="protein sequence ID" value="RFC63396.1"/>
    <property type="molecule type" value="Genomic_DNA"/>
</dbReference>
<protein>
    <submittedName>
        <fullName evidence="1">Uncharacterized protein</fullName>
    </submittedName>
</protein>
<dbReference type="Proteomes" id="UP000264310">
    <property type="component" value="Unassembled WGS sequence"/>
</dbReference>
<name>A0A371X2F0_9HYPH</name>
<evidence type="ECO:0000313" key="1">
    <source>
        <dbReference type="EMBL" id="RFC63396.1"/>
    </source>
</evidence>
<keyword evidence="2" id="KW-1185">Reference proteome</keyword>
<proteinExistence type="predicted"/>
<organism evidence="1 2">
    <name type="scientific">Fulvimarina endophytica</name>
    <dbReference type="NCBI Taxonomy" id="2293836"/>
    <lineage>
        <taxon>Bacteria</taxon>
        <taxon>Pseudomonadati</taxon>
        <taxon>Pseudomonadota</taxon>
        <taxon>Alphaproteobacteria</taxon>
        <taxon>Hyphomicrobiales</taxon>
        <taxon>Aurantimonadaceae</taxon>
        <taxon>Fulvimarina</taxon>
    </lineage>
</organism>
<reference evidence="1 2" key="1">
    <citation type="submission" date="2018-08" db="EMBL/GenBank/DDBJ databases">
        <title>Fulvimarina sp. 85, whole genome shotgun sequence.</title>
        <authorList>
            <person name="Tuo L."/>
        </authorList>
    </citation>
    <scope>NUCLEOTIDE SEQUENCE [LARGE SCALE GENOMIC DNA]</scope>
    <source>
        <strain evidence="1 2">85</strain>
    </source>
</reference>
<gene>
    <name evidence="1" type="ORF">DYI37_10155</name>
</gene>
<sequence>MFDNGSQRLESRLVFLDDVFVAVLTHIGAEHSGARSGKWLLKVGCGPCETAAKEPPSFQDPQEASEWFAAIAARTGRFTDPAESGSFVSRG</sequence>
<accession>A0A371X2F0</accession>
<dbReference type="AlphaFoldDB" id="A0A371X2F0"/>